<dbReference type="Proteomes" id="UP000262882">
    <property type="component" value="Unassembled WGS sequence"/>
</dbReference>
<dbReference type="SUPFAM" id="SSF48452">
    <property type="entry name" value="TPR-like"/>
    <property type="match status" value="1"/>
</dbReference>
<dbReference type="InterPro" id="IPR010982">
    <property type="entry name" value="Lambda_DNA-bd_dom_sf"/>
</dbReference>
<dbReference type="AlphaFoldDB" id="A0A372GA86"/>
<keyword evidence="2" id="KW-1185">Reference proteome</keyword>
<dbReference type="GO" id="GO:0003677">
    <property type="term" value="F:DNA binding"/>
    <property type="evidence" value="ECO:0007669"/>
    <property type="project" value="InterPro"/>
</dbReference>
<accession>A0A372GA86</accession>
<dbReference type="OrthoDB" id="3213425at2"/>
<dbReference type="EMBL" id="QVNQ01000010">
    <property type="protein sequence ID" value="RFS82285.1"/>
    <property type="molecule type" value="Genomic_DNA"/>
</dbReference>
<proteinExistence type="predicted"/>
<sequence>MSAENARIGARLRATRKARGLVVADLAERFRDVAPERIATRLPKLRDIERIIRGHEAGEHAVGPRYRLLWAAALEVPEDELFRESEQAEPSAAEQMPPGDLQAVLAAVTGRQMGSSIVADLAARVHGLRLADDVLAGRDLINPAFRELDSALRIYRNTAHGERTGRKLLSVIGEFAQIAGWVASDAGQHERAATTYRLGIDAAREAGDGPLVSNLLGSLAYQTTNIGDPGQGVQLACEALKAAGPDAPPRARALAWDRIAWAHARAQDAQKAMTALGEARDALDQDDGGGGDPGYLYWVDHGELQVMEARAYTELRRPLRAVPLLVDVLSRYDVTHSRELSLYLSWLAVALTDANEPEQAADVAARMLELSADVASDRTDRRAAVVRARFAQYRDVPAVRKLLDRWDERP</sequence>
<protein>
    <submittedName>
        <fullName evidence="1">Transcriptional regulator</fullName>
    </submittedName>
</protein>
<dbReference type="InterPro" id="IPR011990">
    <property type="entry name" value="TPR-like_helical_dom_sf"/>
</dbReference>
<comment type="caution">
    <text evidence="1">The sequence shown here is derived from an EMBL/GenBank/DDBJ whole genome shotgun (WGS) entry which is preliminary data.</text>
</comment>
<organism evidence="1 2">
    <name type="scientific">Actinomadura spongiicola</name>
    <dbReference type="NCBI Taxonomy" id="2303421"/>
    <lineage>
        <taxon>Bacteria</taxon>
        <taxon>Bacillati</taxon>
        <taxon>Actinomycetota</taxon>
        <taxon>Actinomycetes</taxon>
        <taxon>Streptosporangiales</taxon>
        <taxon>Thermomonosporaceae</taxon>
        <taxon>Actinomadura</taxon>
    </lineage>
</organism>
<evidence type="ECO:0000313" key="1">
    <source>
        <dbReference type="EMBL" id="RFS82285.1"/>
    </source>
</evidence>
<evidence type="ECO:0000313" key="2">
    <source>
        <dbReference type="Proteomes" id="UP000262882"/>
    </source>
</evidence>
<name>A0A372GA86_9ACTN</name>
<dbReference type="Gene3D" id="1.25.40.10">
    <property type="entry name" value="Tetratricopeptide repeat domain"/>
    <property type="match status" value="1"/>
</dbReference>
<dbReference type="RefSeq" id="WP_117403513.1">
    <property type="nucleotide sequence ID" value="NZ_QVNQ01000010.1"/>
</dbReference>
<dbReference type="Gene3D" id="1.10.260.40">
    <property type="entry name" value="lambda repressor-like DNA-binding domains"/>
    <property type="match status" value="1"/>
</dbReference>
<reference evidence="1 2" key="1">
    <citation type="submission" date="2018-08" db="EMBL/GenBank/DDBJ databases">
        <title>Actinomadura spongicola sp. nov., isolated from marine sponge Leucetta chagosensis.</title>
        <authorList>
            <person name="Li L."/>
            <person name="Lin H.W."/>
        </authorList>
    </citation>
    <scope>NUCLEOTIDE SEQUENCE [LARGE SCALE GENOMIC DNA]</scope>
    <source>
        <strain evidence="1 2">LHW52907</strain>
    </source>
</reference>
<gene>
    <name evidence="1" type="ORF">D0T12_28405</name>
</gene>